<dbReference type="InterPro" id="IPR036396">
    <property type="entry name" value="Cyt_P450_sf"/>
</dbReference>
<dbReference type="InterPro" id="IPR017972">
    <property type="entry name" value="Cyt_P450_CS"/>
</dbReference>
<evidence type="ECO:0000313" key="1">
    <source>
        <dbReference type="EMBL" id="MFC1408662.1"/>
    </source>
</evidence>
<sequence length="410" mass="44616">MSSPSITRCPVLDPSGRAVHAEAAAMRAEAPAVLVELPGPVLAWAVTRHSVIQALTNDPRVSRDIRRHWEGLAEMPEGWALAPLALQQSFFNYYGDEHRKSRRRVAPTFSPRQVERMRPQVQATADRLVEALAALPPGATADIRHDLALPLTITVICDLFGVPDHLRRKVGTGIDAVLDSSLDQEHALAANNELYARLGELLQYKRENPASDLTSDLLLPSEPGTESMSDDELLGTLFLMIGAGYETTVNLITSGVQALLNHPENLTRIQEGTIGWQDVVEETLRIEGPVMHIPLRCALEDIDLGEGVVIRKGDAITLGFAAAGRDPEVHPQCPEGFDPTRASKDHLAFGHGPHFCLGAHLARLEGEIALSTLFRHLPELALAHPGQEPARLTSFIINGFAGLEVIPHPV</sequence>
<dbReference type="Gene3D" id="1.10.630.10">
    <property type="entry name" value="Cytochrome P450"/>
    <property type="match status" value="1"/>
</dbReference>
<reference evidence="1 2" key="1">
    <citation type="submission" date="2024-09" db="EMBL/GenBank/DDBJ databases">
        <authorList>
            <person name="Lee S.D."/>
        </authorList>
    </citation>
    <scope>NUCLEOTIDE SEQUENCE [LARGE SCALE GENOMIC DNA]</scope>
    <source>
        <strain evidence="1 2">N1-1</strain>
    </source>
</reference>
<dbReference type="PRINTS" id="PR00385">
    <property type="entry name" value="P450"/>
</dbReference>
<evidence type="ECO:0000313" key="2">
    <source>
        <dbReference type="Proteomes" id="UP001592582"/>
    </source>
</evidence>
<proteinExistence type="predicted"/>
<dbReference type="PANTHER" id="PTHR46696">
    <property type="entry name" value="P450, PUTATIVE (EUROFUNG)-RELATED"/>
    <property type="match status" value="1"/>
</dbReference>
<dbReference type="EMBL" id="JBHEZX010000002">
    <property type="protein sequence ID" value="MFC1408662.1"/>
    <property type="molecule type" value="Genomic_DNA"/>
</dbReference>
<dbReference type="Pfam" id="PF00067">
    <property type="entry name" value="p450"/>
    <property type="match status" value="2"/>
</dbReference>
<keyword evidence="2" id="KW-1185">Reference proteome</keyword>
<dbReference type="PROSITE" id="PS00086">
    <property type="entry name" value="CYTOCHROME_P450"/>
    <property type="match status" value="1"/>
</dbReference>
<dbReference type="CDD" id="cd11029">
    <property type="entry name" value="CYP107-like"/>
    <property type="match status" value="1"/>
</dbReference>
<organism evidence="1 2">
    <name type="scientific">Streptacidiphilus alkalitolerans</name>
    <dbReference type="NCBI Taxonomy" id="3342712"/>
    <lineage>
        <taxon>Bacteria</taxon>
        <taxon>Bacillati</taxon>
        <taxon>Actinomycetota</taxon>
        <taxon>Actinomycetes</taxon>
        <taxon>Kitasatosporales</taxon>
        <taxon>Streptomycetaceae</taxon>
        <taxon>Streptacidiphilus</taxon>
    </lineage>
</organism>
<dbReference type="PANTHER" id="PTHR46696:SF1">
    <property type="entry name" value="CYTOCHROME P450 YJIB-RELATED"/>
    <property type="match status" value="1"/>
</dbReference>
<dbReference type="SUPFAM" id="SSF48264">
    <property type="entry name" value="Cytochrome P450"/>
    <property type="match status" value="1"/>
</dbReference>
<dbReference type="Proteomes" id="UP001592582">
    <property type="component" value="Unassembled WGS sequence"/>
</dbReference>
<dbReference type="InterPro" id="IPR001128">
    <property type="entry name" value="Cyt_P450"/>
</dbReference>
<protein>
    <submittedName>
        <fullName evidence="1">Cytochrome P450</fullName>
    </submittedName>
</protein>
<dbReference type="InterPro" id="IPR002397">
    <property type="entry name" value="Cyt_P450_B"/>
</dbReference>
<accession>A0ABV6V4M6</accession>
<gene>
    <name evidence="1" type="ORF">ACEZDG_05140</name>
</gene>
<comment type="caution">
    <text evidence="1">The sequence shown here is derived from an EMBL/GenBank/DDBJ whole genome shotgun (WGS) entry which is preliminary data.</text>
</comment>
<name>A0ABV6V4M6_9ACTN</name>
<dbReference type="PRINTS" id="PR00359">
    <property type="entry name" value="BP450"/>
</dbReference>